<dbReference type="Proteomes" id="UP001163603">
    <property type="component" value="Chromosome 6"/>
</dbReference>
<sequence length="548" mass="60049">MKSLLNPESSLSSISSFHITKPCNLVLRQIQTSLQFSQTGRHRWIGQRSRLTVKAALDSAIIDQLGLKESDIINPAISSSYPKGELKDEEEVSRAQLGAFFAGMTIRANAFPEATQWSEGERRAMNTFWPLLVQALPPDVIFIADPEGSIMGLGGSIGPHYCGNAPSEMRLVGALREVLAGGHLGYEEVQGFLRDVLPLKVEDNKASEVSKSLLSAFLIGQRMNRETDRELKAYCLAFDDELGPPPVADVKSLTHYGEPYDGNTRFFRSTLFVAAVRSCYSESCLLHGVEWMPPKGSSSEIDSDTMKNSNDFAGFDLSIPAGGVTEEQMLKFMGANTNISLLQVKELLEDEEVGFAYSLTARNLLLSKQARGREAIVAGFYHEGYEEPLLMLMKRRGVHSGLVVKGEEGALSMTTRMRSVIASKGLSVNYCSGFRSLSLESAFEVDGVSRQSFNLEVNASDYGFEPTDTPRTDRSVSKNIELGLSALGGEKGPTYDRIVLNAGMVDHLLGCEGAEDVSVVMDRAREAIDSGNALRRLLNYIKISNKLK</sequence>
<protein>
    <submittedName>
        <fullName evidence="1">Uncharacterized protein</fullName>
    </submittedName>
</protein>
<name>A0ACC0YJ60_9ROSI</name>
<evidence type="ECO:0000313" key="1">
    <source>
        <dbReference type="EMBL" id="KAJ0037987.1"/>
    </source>
</evidence>
<gene>
    <name evidence="1" type="ORF">Pint_22887</name>
</gene>
<organism evidence="1 2">
    <name type="scientific">Pistacia integerrima</name>
    <dbReference type="NCBI Taxonomy" id="434235"/>
    <lineage>
        <taxon>Eukaryota</taxon>
        <taxon>Viridiplantae</taxon>
        <taxon>Streptophyta</taxon>
        <taxon>Embryophyta</taxon>
        <taxon>Tracheophyta</taxon>
        <taxon>Spermatophyta</taxon>
        <taxon>Magnoliopsida</taxon>
        <taxon>eudicotyledons</taxon>
        <taxon>Gunneridae</taxon>
        <taxon>Pentapetalae</taxon>
        <taxon>rosids</taxon>
        <taxon>malvids</taxon>
        <taxon>Sapindales</taxon>
        <taxon>Anacardiaceae</taxon>
        <taxon>Pistacia</taxon>
    </lineage>
</organism>
<reference evidence="2" key="1">
    <citation type="journal article" date="2023" name="G3 (Bethesda)">
        <title>Genome assembly and association tests identify interacting loci associated with vigor, precocity, and sex in interspecific pistachio rootstocks.</title>
        <authorList>
            <person name="Palmer W."/>
            <person name="Jacygrad E."/>
            <person name="Sagayaradj S."/>
            <person name="Cavanaugh K."/>
            <person name="Han R."/>
            <person name="Bertier L."/>
            <person name="Beede B."/>
            <person name="Kafkas S."/>
            <person name="Golino D."/>
            <person name="Preece J."/>
            <person name="Michelmore R."/>
        </authorList>
    </citation>
    <scope>NUCLEOTIDE SEQUENCE [LARGE SCALE GENOMIC DNA]</scope>
</reference>
<accession>A0ACC0YJ60</accession>
<proteinExistence type="predicted"/>
<evidence type="ECO:0000313" key="2">
    <source>
        <dbReference type="Proteomes" id="UP001163603"/>
    </source>
</evidence>
<dbReference type="EMBL" id="CM047741">
    <property type="protein sequence ID" value="KAJ0037987.1"/>
    <property type="molecule type" value="Genomic_DNA"/>
</dbReference>
<comment type="caution">
    <text evidence="1">The sequence shown here is derived from an EMBL/GenBank/DDBJ whole genome shotgun (WGS) entry which is preliminary data.</text>
</comment>
<keyword evidence="2" id="KW-1185">Reference proteome</keyword>